<feature type="non-terminal residue" evidence="1">
    <location>
        <position position="26"/>
    </location>
</feature>
<evidence type="ECO:0000313" key="1">
    <source>
        <dbReference type="EMBL" id="OWR47663.1"/>
    </source>
</evidence>
<gene>
    <name evidence="1" type="ORF">KGM_213491A</name>
</gene>
<reference evidence="1 2" key="1">
    <citation type="journal article" date="2011" name="Cell">
        <title>The monarch butterfly genome yields insights into long-distance migration.</title>
        <authorList>
            <person name="Zhan S."/>
            <person name="Merlin C."/>
            <person name="Boore J.L."/>
            <person name="Reppert S.M."/>
        </authorList>
    </citation>
    <scope>NUCLEOTIDE SEQUENCE [LARGE SCALE GENOMIC DNA]</scope>
    <source>
        <strain evidence="1">F-2</strain>
    </source>
</reference>
<organism evidence="1 2">
    <name type="scientific">Danaus plexippus plexippus</name>
    <dbReference type="NCBI Taxonomy" id="278856"/>
    <lineage>
        <taxon>Eukaryota</taxon>
        <taxon>Metazoa</taxon>
        <taxon>Ecdysozoa</taxon>
        <taxon>Arthropoda</taxon>
        <taxon>Hexapoda</taxon>
        <taxon>Insecta</taxon>
        <taxon>Pterygota</taxon>
        <taxon>Neoptera</taxon>
        <taxon>Endopterygota</taxon>
        <taxon>Lepidoptera</taxon>
        <taxon>Glossata</taxon>
        <taxon>Ditrysia</taxon>
        <taxon>Papilionoidea</taxon>
        <taxon>Nymphalidae</taxon>
        <taxon>Danainae</taxon>
        <taxon>Danaini</taxon>
        <taxon>Danaina</taxon>
        <taxon>Danaus</taxon>
        <taxon>Danaus</taxon>
    </lineage>
</organism>
<comment type="caution">
    <text evidence="1">The sequence shown here is derived from an EMBL/GenBank/DDBJ whole genome shotgun (WGS) entry which is preliminary data.</text>
</comment>
<dbReference type="KEGG" id="dpl:KGM_213491A"/>
<name>A0A212F1S6_DANPL</name>
<keyword evidence="2" id="KW-1185">Reference proteome</keyword>
<accession>A0A212F1S6</accession>
<sequence>MAHAVTFCPWGNTAAGCEVPSTQTSQ</sequence>
<dbReference type="InParanoid" id="A0A212F1S6"/>
<proteinExistence type="predicted"/>
<dbReference type="GO" id="GO:0008168">
    <property type="term" value="F:methyltransferase activity"/>
    <property type="evidence" value="ECO:0007669"/>
    <property type="project" value="UniProtKB-KW"/>
</dbReference>
<dbReference type="EMBL" id="AGBW02010836">
    <property type="protein sequence ID" value="OWR47663.1"/>
    <property type="molecule type" value="Genomic_DNA"/>
</dbReference>
<protein>
    <submittedName>
        <fullName evidence="1">N6-adenosine-methyltransferase ime4</fullName>
    </submittedName>
</protein>
<dbReference type="GO" id="GO:0032259">
    <property type="term" value="P:methylation"/>
    <property type="evidence" value="ECO:0007669"/>
    <property type="project" value="UniProtKB-KW"/>
</dbReference>
<dbReference type="Proteomes" id="UP000007151">
    <property type="component" value="Unassembled WGS sequence"/>
</dbReference>
<evidence type="ECO:0000313" key="2">
    <source>
        <dbReference type="Proteomes" id="UP000007151"/>
    </source>
</evidence>
<dbReference type="AlphaFoldDB" id="A0A212F1S6"/>